<dbReference type="EMBL" id="DRUB01000170">
    <property type="protein sequence ID" value="HHR96833.1"/>
    <property type="molecule type" value="Genomic_DNA"/>
</dbReference>
<gene>
    <name evidence="2" type="ORF">ENL47_08570</name>
</gene>
<accession>A0A7C5YYW5</accession>
<protein>
    <recommendedName>
        <fullName evidence="1">Transketolase C-terminal domain-containing protein</fullName>
    </recommendedName>
</protein>
<dbReference type="InterPro" id="IPR033248">
    <property type="entry name" value="Transketolase_C"/>
</dbReference>
<evidence type="ECO:0000313" key="2">
    <source>
        <dbReference type="EMBL" id="HHR96833.1"/>
    </source>
</evidence>
<feature type="domain" description="Transketolase C-terminal" evidence="1">
    <location>
        <begin position="30"/>
        <end position="63"/>
    </location>
</feature>
<dbReference type="SUPFAM" id="SSF52922">
    <property type="entry name" value="TK C-terminal domain-like"/>
    <property type="match status" value="1"/>
</dbReference>
<evidence type="ECO:0000259" key="1">
    <source>
        <dbReference type="Pfam" id="PF02780"/>
    </source>
</evidence>
<reference evidence="2" key="1">
    <citation type="journal article" date="2020" name="mSystems">
        <title>Genome- and Community-Level Interaction Insights into Carbon Utilization and Element Cycling Functions of Hydrothermarchaeota in Hydrothermal Sediment.</title>
        <authorList>
            <person name="Zhou Z."/>
            <person name="Liu Y."/>
            <person name="Xu W."/>
            <person name="Pan J."/>
            <person name="Luo Z.H."/>
            <person name="Li M."/>
        </authorList>
    </citation>
    <scope>NUCLEOTIDE SEQUENCE [LARGE SCALE GENOMIC DNA]</scope>
    <source>
        <strain evidence="2">SpSt-1</strain>
    </source>
</reference>
<name>A0A7C5YYW5_9CREN</name>
<comment type="caution">
    <text evidence="2">The sequence shown here is derived from an EMBL/GenBank/DDBJ whole genome shotgun (WGS) entry which is preliminary data.</text>
</comment>
<proteinExistence type="predicted"/>
<dbReference type="Pfam" id="PF02780">
    <property type="entry name" value="Transketolase_C"/>
    <property type="match status" value="1"/>
</dbReference>
<dbReference type="Gene3D" id="3.40.50.920">
    <property type="match status" value="1"/>
</dbReference>
<dbReference type="InterPro" id="IPR009014">
    <property type="entry name" value="Transketo_C/PFOR_II"/>
</dbReference>
<organism evidence="2">
    <name type="scientific">Ignisphaera aggregans</name>
    <dbReference type="NCBI Taxonomy" id="334771"/>
    <lineage>
        <taxon>Archaea</taxon>
        <taxon>Thermoproteota</taxon>
        <taxon>Thermoprotei</taxon>
        <taxon>Desulfurococcales</taxon>
        <taxon>Desulfurococcaceae</taxon>
        <taxon>Ignisphaera</taxon>
    </lineage>
</organism>
<sequence>MEYKGPTYIRLRRDYTPTVTKDIDYKYEVGKAYILRDGHDITIIGAGVVLREVLVVAKELEKTWAVLVFVFICCVYLL</sequence>
<dbReference type="AlphaFoldDB" id="A0A7C5YYW5"/>